<reference evidence="2 3" key="1">
    <citation type="submission" date="2020-07" db="EMBL/GenBank/DDBJ databases">
        <title>Comparative genomics of pyrophilous fungi reveals a link between fire events and developmental genes.</title>
        <authorList>
            <consortium name="DOE Joint Genome Institute"/>
            <person name="Steindorff A.S."/>
            <person name="Carver A."/>
            <person name="Calhoun S."/>
            <person name="Stillman K."/>
            <person name="Liu H."/>
            <person name="Lipzen A."/>
            <person name="Pangilinan J."/>
            <person name="Labutti K."/>
            <person name="Bruns T.D."/>
            <person name="Grigoriev I.V."/>
        </authorList>
    </citation>
    <scope>NUCLEOTIDE SEQUENCE [LARGE SCALE GENOMIC DNA]</scope>
    <source>
        <strain evidence="2 3">CBS 144469</strain>
    </source>
</reference>
<protein>
    <submittedName>
        <fullName evidence="2">Uncharacterized protein</fullName>
    </submittedName>
</protein>
<dbReference type="AlphaFoldDB" id="A0A8H6I8Y8"/>
<proteinExistence type="predicted"/>
<evidence type="ECO:0000313" key="3">
    <source>
        <dbReference type="Proteomes" id="UP000521943"/>
    </source>
</evidence>
<feature type="region of interest" description="Disordered" evidence="1">
    <location>
        <begin position="251"/>
        <end position="320"/>
    </location>
</feature>
<dbReference type="EMBL" id="JACGCI010000011">
    <property type="protein sequence ID" value="KAF6760764.1"/>
    <property type="molecule type" value="Genomic_DNA"/>
</dbReference>
<dbReference type="Proteomes" id="UP000521943">
    <property type="component" value="Unassembled WGS sequence"/>
</dbReference>
<evidence type="ECO:0000313" key="2">
    <source>
        <dbReference type="EMBL" id="KAF6760764.1"/>
    </source>
</evidence>
<sequence length="404" mass="44546">MASLKACTTAGAGRVLGQRHWTRARCGGGGAWRRWTKREAGDGAIPAAKLKCFGKAVVTVTGNRRIVRSFHGLSITAVRVGECSVVVRKPDGAGKWMDSGCREDGGETWNVVVEVGHLSVSGAITNTASTVGEGLDDGEVCEPVECHCEGRGDGRVLRRSAARAASRVRDRVHGKGFRVYRQMNYTAIQRGWREGKSERGWKLQKRNDTGRDWEPRQMLSNATFKRVRGDAIASEITRRDARAITLKRDGAQTHLHRHGGFPQILAMDPKRRAPAQPCDRSRPVSRKGNKTVAETARSPPVGPKERSEGDPAVGKAPRPGPKSNWGYWDVFGLGKEAPPTLEEPFLYISKDSEWIGRWIFRHSANSSLFIENLAEKQLKRDSEAFWLGYTCTSGICMSRSNAPD</sequence>
<comment type="caution">
    <text evidence="2">The sequence shown here is derived from an EMBL/GenBank/DDBJ whole genome shotgun (WGS) entry which is preliminary data.</text>
</comment>
<accession>A0A8H6I8Y8</accession>
<organism evidence="2 3">
    <name type="scientific">Ephemerocybe angulata</name>
    <dbReference type="NCBI Taxonomy" id="980116"/>
    <lineage>
        <taxon>Eukaryota</taxon>
        <taxon>Fungi</taxon>
        <taxon>Dikarya</taxon>
        <taxon>Basidiomycota</taxon>
        <taxon>Agaricomycotina</taxon>
        <taxon>Agaricomycetes</taxon>
        <taxon>Agaricomycetidae</taxon>
        <taxon>Agaricales</taxon>
        <taxon>Agaricineae</taxon>
        <taxon>Psathyrellaceae</taxon>
        <taxon>Ephemerocybe</taxon>
    </lineage>
</organism>
<keyword evidence="3" id="KW-1185">Reference proteome</keyword>
<gene>
    <name evidence="2" type="ORF">DFP72DRAFT_843051</name>
</gene>
<name>A0A8H6I8Y8_9AGAR</name>
<evidence type="ECO:0000256" key="1">
    <source>
        <dbReference type="SAM" id="MobiDB-lite"/>
    </source>
</evidence>